<accession>A0ACC2HEP7</accession>
<gene>
    <name evidence="1" type="ORF">DPEC_G00040020</name>
</gene>
<evidence type="ECO:0000313" key="2">
    <source>
        <dbReference type="Proteomes" id="UP001157502"/>
    </source>
</evidence>
<dbReference type="Proteomes" id="UP001157502">
    <property type="component" value="Chromosome 3"/>
</dbReference>
<comment type="caution">
    <text evidence="1">The sequence shown here is derived from an EMBL/GenBank/DDBJ whole genome shotgun (WGS) entry which is preliminary data.</text>
</comment>
<organism evidence="1 2">
    <name type="scientific">Dallia pectoralis</name>
    <name type="common">Alaska blackfish</name>
    <dbReference type="NCBI Taxonomy" id="75939"/>
    <lineage>
        <taxon>Eukaryota</taxon>
        <taxon>Metazoa</taxon>
        <taxon>Chordata</taxon>
        <taxon>Craniata</taxon>
        <taxon>Vertebrata</taxon>
        <taxon>Euteleostomi</taxon>
        <taxon>Actinopterygii</taxon>
        <taxon>Neopterygii</taxon>
        <taxon>Teleostei</taxon>
        <taxon>Protacanthopterygii</taxon>
        <taxon>Esociformes</taxon>
        <taxon>Umbridae</taxon>
        <taxon>Dallia</taxon>
    </lineage>
</organism>
<evidence type="ECO:0000313" key="1">
    <source>
        <dbReference type="EMBL" id="KAJ8014419.1"/>
    </source>
</evidence>
<protein>
    <submittedName>
        <fullName evidence="1">Uncharacterized protein</fullName>
    </submittedName>
</protein>
<sequence>MWYVGQKNVEDVGHFRARCHLLSGKIKAWLWISHPGDTHLPPDCVLVSVPTVDCKRARPSRCPATCSCTKDHALCERARMIPRSFPPDVVSLSFVKSEFAEIPKESFIHTPALHLLLFTANTFDLINEDAFLGLSHLEYLFIENNQIKAISLYAFRGLKTLVHL</sequence>
<reference evidence="1" key="1">
    <citation type="submission" date="2021-05" db="EMBL/GenBank/DDBJ databases">
        <authorList>
            <person name="Pan Q."/>
            <person name="Jouanno E."/>
            <person name="Zahm M."/>
            <person name="Klopp C."/>
            <person name="Cabau C."/>
            <person name="Louis A."/>
            <person name="Berthelot C."/>
            <person name="Parey E."/>
            <person name="Roest Crollius H."/>
            <person name="Montfort J."/>
            <person name="Robinson-Rechavi M."/>
            <person name="Bouchez O."/>
            <person name="Lampietro C."/>
            <person name="Lopez Roques C."/>
            <person name="Donnadieu C."/>
            <person name="Postlethwait J."/>
            <person name="Bobe J."/>
            <person name="Dillon D."/>
            <person name="Chandos A."/>
            <person name="von Hippel F."/>
            <person name="Guiguen Y."/>
        </authorList>
    </citation>
    <scope>NUCLEOTIDE SEQUENCE</scope>
    <source>
        <strain evidence="1">YG-Jan2019</strain>
    </source>
</reference>
<name>A0ACC2HEP7_DALPE</name>
<proteinExistence type="predicted"/>
<keyword evidence="2" id="KW-1185">Reference proteome</keyword>
<dbReference type="EMBL" id="CM055730">
    <property type="protein sequence ID" value="KAJ8014419.1"/>
    <property type="molecule type" value="Genomic_DNA"/>
</dbReference>